<keyword evidence="5" id="KW-0067">ATP-binding</keyword>
<dbReference type="InterPro" id="IPR004344">
    <property type="entry name" value="TTL/TTLL_fam"/>
</dbReference>
<dbReference type="GO" id="GO:0070736">
    <property type="term" value="F:protein-glycine ligase activity, initiating"/>
    <property type="evidence" value="ECO:0007669"/>
    <property type="project" value="TreeGrafter"/>
</dbReference>
<name>A0A151ZF03_TIELA</name>
<dbReference type="EMBL" id="LODT01000029">
    <property type="protein sequence ID" value="KYQ92552.1"/>
    <property type="molecule type" value="Genomic_DNA"/>
</dbReference>
<dbReference type="PROSITE" id="PS51221">
    <property type="entry name" value="TTL"/>
    <property type="match status" value="1"/>
</dbReference>
<reference evidence="6 7" key="1">
    <citation type="submission" date="2015-12" db="EMBL/GenBank/DDBJ databases">
        <title>Dictyostelia acquired genes for synthesis and detection of signals that induce cell-type specialization by lateral gene transfer from prokaryotes.</title>
        <authorList>
            <person name="Gloeckner G."/>
            <person name="Schaap P."/>
        </authorList>
    </citation>
    <scope>NUCLEOTIDE SEQUENCE [LARGE SCALE GENOMIC DNA]</scope>
    <source>
        <strain evidence="6 7">TK</strain>
    </source>
</reference>
<dbReference type="SUPFAM" id="SSF56059">
    <property type="entry name" value="Glutathione synthetase ATP-binding domain-like"/>
    <property type="match status" value="1"/>
</dbReference>
<dbReference type="Pfam" id="PF03133">
    <property type="entry name" value="TTL"/>
    <property type="match status" value="1"/>
</dbReference>
<evidence type="ECO:0008006" key="8">
    <source>
        <dbReference type="Google" id="ProtNLM"/>
    </source>
</evidence>
<dbReference type="InParanoid" id="A0A151ZF03"/>
<protein>
    <recommendedName>
        <fullName evidence="8">Tubulin-tyrosine ligase family protein</fullName>
    </recommendedName>
</protein>
<keyword evidence="4" id="KW-0547">Nucleotide-binding</keyword>
<organism evidence="6 7">
    <name type="scientific">Tieghemostelium lacteum</name>
    <name type="common">Slime mold</name>
    <name type="synonym">Dictyostelium lacteum</name>
    <dbReference type="NCBI Taxonomy" id="361077"/>
    <lineage>
        <taxon>Eukaryota</taxon>
        <taxon>Amoebozoa</taxon>
        <taxon>Evosea</taxon>
        <taxon>Eumycetozoa</taxon>
        <taxon>Dictyostelia</taxon>
        <taxon>Dictyosteliales</taxon>
        <taxon>Raperosteliaceae</taxon>
        <taxon>Tieghemostelium</taxon>
    </lineage>
</organism>
<comment type="subcellular location">
    <subcellularLocation>
        <location evidence="1">Cytoplasm</location>
    </subcellularLocation>
</comment>
<evidence type="ECO:0000256" key="4">
    <source>
        <dbReference type="ARBA" id="ARBA00022741"/>
    </source>
</evidence>
<dbReference type="GO" id="GO:0015630">
    <property type="term" value="C:microtubule cytoskeleton"/>
    <property type="evidence" value="ECO:0007669"/>
    <property type="project" value="TreeGrafter"/>
</dbReference>
<evidence type="ECO:0000256" key="1">
    <source>
        <dbReference type="ARBA" id="ARBA00004496"/>
    </source>
</evidence>
<dbReference type="GO" id="GO:0005524">
    <property type="term" value="F:ATP binding"/>
    <property type="evidence" value="ECO:0007669"/>
    <property type="project" value="UniProtKB-KW"/>
</dbReference>
<evidence type="ECO:0000256" key="5">
    <source>
        <dbReference type="ARBA" id="ARBA00022840"/>
    </source>
</evidence>
<keyword evidence="2" id="KW-0963">Cytoplasm</keyword>
<sequence>MMEDWSYAYLSSTGASKEWIFQYGVKESNSLFWCLKNLYRQFQEENSIEEDQYNSHVDLCNHFQENLGAFITKFRGPKEPTEVHRDEHSRICSELENGYQNMLGLVREIAAADENDSDLIIKARVVKKMQLSHLNSLCRIAMVYEREVEFWWFIGEIESLLPKRIRSMSTDESHQMLFKVLDTVVDGLKSGVYDVNNGLDLGVQFQLKQNLEQTLRGHIARATVCRHGIAIGPMVAKFHSENQEAVSKYNKLFAIRKYTSKDEKCHHQNINTIFNEIMKIPQRVEMDSSEVEPCYSYFMAQVPMFKKSISYLNQYQVYLEKLFLFVLVLLPLVFSNDDILKDNKKDTFSENAQQLERLREIIKNRKKVYLIDQLQSNHTLIKDALESRGYVKGKLSNFDFKWTWSWDMAQITSDHQVINHFPNFEEIGSKKGLTLNIQYYYNNQTSIEIKNVIERFFPRSYELSNENQRNSFIEDFKRFSQKSISNDILLGVLNTDTHEHQHGQDTDKNILVYPRQPEIDGKENIWIVKPASNARGVGIEIFSDLDKILSYSSEHKHQMIVQKYIEKPFTVHQRKFDIRQFVLVTSLNPLEIFMFQDCYLRFCSIDYTTENLQDRFIHLSNHQVQKEYLKAHENESSNTLFPHNQWPLKTFKQFLINSTGKNEWDLKIKNQIEQLIIHTVKSWPSNGHRNNSFELLGFDILLDENMNPYLLEVNTNPGLHLLTDVVNVHHKEAVDDLFKVVLDFKSDIKKFNSNQWILKLSDQEKLKLFGKWNPIYVGQYDPTVVPLTRESKFNYNTFDPNNKPIDPEKMKETLLDLINNPPPPK</sequence>
<dbReference type="OrthoDB" id="17921at2759"/>
<dbReference type="PANTHER" id="PTHR45870">
    <property type="entry name" value="TUBULIN MONOGLYCYLASE TTLL3"/>
    <property type="match status" value="1"/>
</dbReference>
<comment type="caution">
    <text evidence="6">The sequence shown here is derived from an EMBL/GenBank/DDBJ whole genome shotgun (WGS) entry which is preliminary data.</text>
</comment>
<dbReference type="InterPro" id="IPR051437">
    <property type="entry name" value="TTLL_monoglycylase"/>
</dbReference>
<dbReference type="GO" id="GO:0005737">
    <property type="term" value="C:cytoplasm"/>
    <property type="evidence" value="ECO:0007669"/>
    <property type="project" value="UniProtKB-SubCell"/>
</dbReference>
<dbReference type="AlphaFoldDB" id="A0A151ZF03"/>
<accession>A0A151ZF03</accession>
<dbReference type="Gene3D" id="3.30.470.20">
    <property type="entry name" value="ATP-grasp fold, B domain"/>
    <property type="match status" value="1"/>
</dbReference>
<gene>
    <name evidence="6" type="ORF">DLAC_06543</name>
</gene>
<dbReference type="STRING" id="361077.A0A151ZF03"/>
<keyword evidence="3" id="KW-0436">Ligase</keyword>
<keyword evidence="7" id="KW-1185">Reference proteome</keyword>
<evidence type="ECO:0000313" key="6">
    <source>
        <dbReference type="EMBL" id="KYQ92552.1"/>
    </source>
</evidence>
<evidence type="ECO:0000313" key="7">
    <source>
        <dbReference type="Proteomes" id="UP000076078"/>
    </source>
</evidence>
<evidence type="ECO:0000256" key="3">
    <source>
        <dbReference type="ARBA" id="ARBA00022598"/>
    </source>
</evidence>
<dbReference type="FunCoup" id="A0A151ZF03">
    <property type="interactions" value="2"/>
</dbReference>
<dbReference type="PANTHER" id="PTHR45870:SF2">
    <property type="entry name" value="TUBULIN MONOGLYCYLASE TTLL3"/>
    <property type="match status" value="1"/>
</dbReference>
<dbReference type="Proteomes" id="UP000076078">
    <property type="component" value="Unassembled WGS sequence"/>
</dbReference>
<evidence type="ECO:0000256" key="2">
    <source>
        <dbReference type="ARBA" id="ARBA00022490"/>
    </source>
</evidence>
<proteinExistence type="predicted"/>